<evidence type="ECO:0000313" key="3">
    <source>
        <dbReference type="RefSeq" id="XP_033456124.1"/>
    </source>
</evidence>
<dbReference type="InterPro" id="IPR035979">
    <property type="entry name" value="RBD_domain_sf"/>
</dbReference>
<sequence>MSRDASRLFGTPPPPPQPQYPPDAPVRQFHITFAEVLGNPRRVFKRSTKSVADMSDSRSNTRDDPFVDGPDSSTNTADNNDFIRKLTRSQSCNDESWSQLTPMERFHGRPLSPESFETPATSSEDPLNVSPCDSDFVRAHRLSRSRDSGYKSFPSPLQPITEYAQGSAGPGSVVSSLAYDPTQIFIPAASDCLLFPYPRPLSELSFDGTVKYRGHIHRPVHLGDQDPANLLKDGYTRNAPELLNQFNADFKISQNRYPGRFVLFVGNLTADYTDCELIVLLRHIFGQFDQRATFTIQKQFDQHTVKPIALVQLTTQYALEYSLRYLPDFLLGGRRIRLAPSHATRTLRLRWLDRTTGQTRTPTLHEITLGTRHFGALESVVPDPPAGLARVTFECYGVYEAFKISLQKGGTNFCLAAPPPCRPRARQTPRWNPGPSRSRSRSQAGSFPRRS</sequence>
<dbReference type="OrthoDB" id="10067824at2759"/>
<dbReference type="AlphaFoldDB" id="A0A6J3LTY1"/>
<feature type="region of interest" description="Disordered" evidence="1">
    <location>
        <begin position="42"/>
        <end position="131"/>
    </location>
</feature>
<name>A0A6J3LTY1_9PEZI</name>
<proteinExistence type="predicted"/>
<reference evidence="3" key="2">
    <citation type="submission" date="2020-04" db="EMBL/GenBank/DDBJ databases">
        <authorList>
            <consortium name="NCBI Genome Project"/>
        </authorList>
    </citation>
    <scope>NUCLEOTIDE SEQUENCE</scope>
    <source>
        <strain evidence="3">CBS 342.82</strain>
    </source>
</reference>
<dbReference type="GO" id="GO:0003676">
    <property type="term" value="F:nucleic acid binding"/>
    <property type="evidence" value="ECO:0007669"/>
    <property type="project" value="InterPro"/>
</dbReference>
<dbReference type="SUPFAM" id="SSF54928">
    <property type="entry name" value="RNA-binding domain, RBD"/>
    <property type="match status" value="1"/>
</dbReference>
<gene>
    <name evidence="3" type="ORF">K489DRAFT_413014</name>
</gene>
<accession>A0A6J3LTY1</accession>
<protein>
    <recommendedName>
        <fullName evidence="4">RRM domain-containing protein</fullName>
    </recommendedName>
</protein>
<feature type="compositionally biased region" description="Basic and acidic residues" evidence="1">
    <location>
        <begin position="55"/>
        <end position="65"/>
    </location>
</feature>
<feature type="compositionally biased region" description="Pro residues" evidence="1">
    <location>
        <begin position="11"/>
        <end position="24"/>
    </location>
</feature>
<reference evidence="3" key="1">
    <citation type="submission" date="2020-01" db="EMBL/GenBank/DDBJ databases">
        <authorList>
            <consortium name="DOE Joint Genome Institute"/>
            <person name="Haridas S."/>
            <person name="Albert R."/>
            <person name="Binder M."/>
            <person name="Bloem J."/>
            <person name="Labutti K."/>
            <person name="Salamov A."/>
            <person name="Andreopoulos B."/>
            <person name="Baker S.E."/>
            <person name="Barry K."/>
            <person name="Bills G."/>
            <person name="Bluhm B.H."/>
            <person name="Cannon C."/>
            <person name="Castanera R."/>
            <person name="Culley D.E."/>
            <person name="Daum C."/>
            <person name="Ezra D."/>
            <person name="Gonzalez J.B."/>
            <person name="Henrissat B."/>
            <person name="Kuo A."/>
            <person name="Liang C."/>
            <person name="Lipzen A."/>
            <person name="Lutzoni F."/>
            <person name="Magnuson J."/>
            <person name="Mondo S."/>
            <person name="Nolan M."/>
            <person name="Ohm R."/>
            <person name="Pangilinan J."/>
            <person name="Park H.-J."/>
            <person name="Ramirez L."/>
            <person name="Alfaro M."/>
            <person name="Sun H."/>
            <person name="Tritt A."/>
            <person name="Yoshinaga Y."/>
            <person name="Zwiers L.-H."/>
            <person name="Turgeon B.G."/>
            <person name="Goodwin S.B."/>
            <person name="Spatafora J.W."/>
            <person name="Crous P.W."/>
            <person name="Grigoriev I.V."/>
        </authorList>
    </citation>
    <scope>NUCLEOTIDE SEQUENCE</scope>
    <source>
        <strain evidence="3">CBS 342.82</strain>
    </source>
</reference>
<reference evidence="3" key="3">
    <citation type="submission" date="2025-08" db="UniProtKB">
        <authorList>
            <consortium name="RefSeq"/>
        </authorList>
    </citation>
    <scope>IDENTIFICATION</scope>
    <source>
        <strain evidence="3">CBS 342.82</strain>
    </source>
</reference>
<dbReference type="Proteomes" id="UP000504637">
    <property type="component" value="Unplaced"/>
</dbReference>
<feature type="compositionally biased region" description="Polar residues" evidence="1">
    <location>
        <begin position="88"/>
        <end position="101"/>
    </location>
</feature>
<organism evidence="3">
    <name type="scientific">Dissoconium aciculare CBS 342.82</name>
    <dbReference type="NCBI Taxonomy" id="1314786"/>
    <lineage>
        <taxon>Eukaryota</taxon>
        <taxon>Fungi</taxon>
        <taxon>Dikarya</taxon>
        <taxon>Ascomycota</taxon>
        <taxon>Pezizomycotina</taxon>
        <taxon>Dothideomycetes</taxon>
        <taxon>Dothideomycetidae</taxon>
        <taxon>Mycosphaerellales</taxon>
        <taxon>Dissoconiaceae</taxon>
        <taxon>Dissoconium</taxon>
    </lineage>
</organism>
<dbReference type="RefSeq" id="XP_033456124.1">
    <property type="nucleotide sequence ID" value="XM_033607997.1"/>
</dbReference>
<evidence type="ECO:0000256" key="1">
    <source>
        <dbReference type="SAM" id="MobiDB-lite"/>
    </source>
</evidence>
<feature type="compositionally biased region" description="Polar residues" evidence="1">
    <location>
        <begin position="435"/>
        <end position="445"/>
    </location>
</feature>
<keyword evidence="2" id="KW-1185">Reference proteome</keyword>
<dbReference type="GeneID" id="54365796"/>
<evidence type="ECO:0008006" key="4">
    <source>
        <dbReference type="Google" id="ProtNLM"/>
    </source>
</evidence>
<feature type="region of interest" description="Disordered" evidence="1">
    <location>
        <begin position="1"/>
        <end position="26"/>
    </location>
</feature>
<evidence type="ECO:0000313" key="2">
    <source>
        <dbReference type="Proteomes" id="UP000504637"/>
    </source>
</evidence>
<feature type="region of interest" description="Disordered" evidence="1">
    <location>
        <begin position="419"/>
        <end position="451"/>
    </location>
</feature>